<dbReference type="PANTHER" id="PTHR42749:SF1">
    <property type="entry name" value="CELL SHAPE-DETERMINING PROTEIN MREB"/>
    <property type="match status" value="1"/>
</dbReference>
<dbReference type="OrthoDB" id="2963168at2759"/>
<dbReference type="Gene3D" id="3.90.640.10">
    <property type="entry name" value="Actin, Chain A, domain 4"/>
    <property type="match status" value="1"/>
</dbReference>
<protein>
    <recommendedName>
        <fullName evidence="4">Actin-like ATPase domain-containing protein</fullName>
    </recommendedName>
</protein>
<evidence type="ECO:0000313" key="2">
    <source>
        <dbReference type="EMBL" id="KAF2798051.1"/>
    </source>
</evidence>
<dbReference type="CDD" id="cd10170">
    <property type="entry name" value="ASKHA_NBD_HSP70"/>
    <property type="match status" value="1"/>
</dbReference>
<proteinExistence type="predicted"/>
<dbReference type="Proteomes" id="UP000799757">
    <property type="component" value="Unassembled WGS sequence"/>
</dbReference>
<sequence>MSSTPPSNPWDRKSSDPCNSSSSSRDAYTGDELSLPRRGGYKDPIPNWIAAIDFGSAYSAFAFIDTQGEDPATIDPRTNRIQVGHGYSNDGATTQQHFHTPASLRYQIESGKRCYPKRKIPRRTLKYSPLPEKRMIRPSSGWELFNRVGKKHDPIHKWFSGHITTPKSLLGGKYLLPAQHHPDNTVRLLGNRKIIHYPTDIVEAGLVALLDDINAILKRHGFKRDHSIQFSLSYPLTWKVSQVAKYEQVFAAALQKSSFDWAEGSFYLVHEAECAWTYILTSLTAPQFTDKMIFAVFDWGGGSGDMCVNRIKRRGDYALMDEEVIAPQVSGLSIGGQDFNNALELELRERLSPFERQLVRSNVTFEGIIQGLLHTFEREMKGAVDFERELEFYVDGLEDGVVRISVEEQHALFDQLISSACEFIVRHIEAVRAKGFEIDKLFLSGGTSRFHAFRLELDNLLVALSPPFNVRNIMAAPVSFTEGCIDVARGLAQRTLLKNDLSIRRFTQINAGVIRHLDTSDRKDERALPDRPVRSPNDGWYRVMYTIDWKILKGHLYDSEHAFVWESQFHFSTAEKQWIAREEFYISEEDTVVSDKSTRHPANKGAIPLGIVSLNVTELKNDRLVQLTIPGEGDLGIPHYRVNFRIECKIMGRNLNVCAKWPHIGPEQKRFREILPFAAAFRACTA</sequence>
<name>A0A6A6XND9_9PLEO</name>
<evidence type="ECO:0000256" key="1">
    <source>
        <dbReference type="SAM" id="MobiDB-lite"/>
    </source>
</evidence>
<organism evidence="2 3">
    <name type="scientific">Melanomma pulvis-pyrius CBS 109.77</name>
    <dbReference type="NCBI Taxonomy" id="1314802"/>
    <lineage>
        <taxon>Eukaryota</taxon>
        <taxon>Fungi</taxon>
        <taxon>Dikarya</taxon>
        <taxon>Ascomycota</taxon>
        <taxon>Pezizomycotina</taxon>
        <taxon>Dothideomycetes</taxon>
        <taxon>Pleosporomycetidae</taxon>
        <taxon>Pleosporales</taxon>
        <taxon>Melanommataceae</taxon>
        <taxon>Melanomma</taxon>
    </lineage>
</organism>
<dbReference type="Gene3D" id="3.30.420.40">
    <property type="match status" value="2"/>
</dbReference>
<evidence type="ECO:0008006" key="4">
    <source>
        <dbReference type="Google" id="ProtNLM"/>
    </source>
</evidence>
<feature type="region of interest" description="Disordered" evidence="1">
    <location>
        <begin position="1"/>
        <end position="40"/>
    </location>
</feature>
<gene>
    <name evidence="2" type="ORF">K505DRAFT_414624</name>
</gene>
<dbReference type="PANTHER" id="PTHR42749">
    <property type="entry name" value="CELL SHAPE-DETERMINING PROTEIN MREB"/>
    <property type="match status" value="1"/>
</dbReference>
<dbReference type="InterPro" id="IPR043129">
    <property type="entry name" value="ATPase_NBD"/>
</dbReference>
<keyword evidence="3" id="KW-1185">Reference proteome</keyword>
<dbReference type="AlphaFoldDB" id="A0A6A6XND9"/>
<evidence type="ECO:0000313" key="3">
    <source>
        <dbReference type="Proteomes" id="UP000799757"/>
    </source>
</evidence>
<dbReference type="SUPFAM" id="SSF53067">
    <property type="entry name" value="Actin-like ATPase domain"/>
    <property type="match status" value="1"/>
</dbReference>
<reference evidence="2" key="1">
    <citation type="journal article" date="2020" name="Stud. Mycol.">
        <title>101 Dothideomycetes genomes: a test case for predicting lifestyles and emergence of pathogens.</title>
        <authorList>
            <person name="Haridas S."/>
            <person name="Albert R."/>
            <person name="Binder M."/>
            <person name="Bloem J."/>
            <person name="Labutti K."/>
            <person name="Salamov A."/>
            <person name="Andreopoulos B."/>
            <person name="Baker S."/>
            <person name="Barry K."/>
            <person name="Bills G."/>
            <person name="Bluhm B."/>
            <person name="Cannon C."/>
            <person name="Castanera R."/>
            <person name="Culley D."/>
            <person name="Daum C."/>
            <person name="Ezra D."/>
            <person name="Gonzalez J."/>
            <person name="Henrissat B."/>
            <person name="Kuo A."/>
            <person name="Liang C."/>
            <person name="Lipzen A."/>
            <person name="Lutzoni F."/>
            <person name="Magnuson J."/>
            <person name="Mondo S."/>
            <person name="Nolan M."/>
            <person name="Ohm R."/>
            <person name="Pangilinan J."/>
            <person name="Park H.-J."/>
            <person name="Ramirez L."/>
            <person name="Alfaro M."/>
            <person name="Sun H."/>
            <person name="Tritt A."/>
            <person name="Yoshinaga Y."/>
            <person name="Zwiers L.-H."/>
            <person name="Turgeon B."/>
            <person name="Goodwin S."/>
            <person name="Spatafora J."/>
            <person name="Crous P."/>
            <person name="Grigoriev I."/>
        </authorList>
    </citation>
    <scope>NUCLEOTIDE SEQUENCE</scope>
    <source>
        <strain evidence="2">CBS 109.77</strain>
    </source>
</reference>
<accession>A0A6A6XND9</accession>
<dbReference type="EMBL" id="MU001792">
    <property type="protein sequence ID" value="KAF2798051.1"/>
    <property type="molecule type" value="Genomic_DNA"/>
</dbReference>